<dbReference type="AlphaFoldDB" id="A0A6G1JHQ6"/>
<dbReference type="EMBL" id="MU005572">
    <property type="protein sequence ID" value="KAF2689669.1"/>
    <property type="molecule type" value="Genomic_DNA"/>
</dbReference>
<proteinExistence type="predicted"/>
<dbReference type="Proteomes" id="UP000799291">
    <property type="component" value="Unassembled WGS sequence"/>
</dbReference>
<organism evidence="1 2">
    <name type="scientific">Lentithecium fluviatile CBS 122367</name>
    <dbReference type="NCBI Taxonomy" id="1168545"/>
    <lineage>
        <taxon>Eukaryota</taxon>
        <taxon>Fungi</taxon>
        <taxon>Dikarya</taxon>
        <taxon>Ascomycota</taxon>
        <taxon>Pezizomycotina</taxon>
        <taxon>Dothideomycetes</taxon>
        <taxon>Pleosporomycetidae</taxon>
        <taxon>Pleosporales</taxon>
        <taxon>Massarineae</taxon>
        <taxon>Lentitheciaceae</taxon>
        <taxon>Lentithecium</taxon>
    </lineage>
</organism>
<accession>A0A6G1JHQ6</accession>
<gene>
    <name evidence="1" type="ORF">K458DRAFT_130773</name>
</gene>
<dbReference type="OrthoDB" id="9991317at2759"/>
<reference evidence="1" key="1">
    <citation type="journal article" date="2020" name="Stud. Mycol.">
        <title>101 Dothideomycetes genomes: a test case for predicting lifestyles and emergence of pathogens.</title>
        <authorList>
            <person name="Haridas S."/>
            <person name="Albert R."/>
            <person name="Binder M."/>
            <person name="Bloem J."/>
            <person name="Labutti K."/>
            <person name="Salamov A."/>
            <person name="Andreopoulos B."/>
            <person name="Baker S."/>
            <person name="Barry K."/>
            <person name="Bills G."/>
            <person name="Bluhm B."/>
            <person name="Cannon C."/>
            <person name="Castanera R."/>
            <person name="Culley D."/>
            <person name="Daum C."/>
            <person name="Ezra D."/>
            <person name="Gonzalez J."/>
            <person name="Henrissat B."/>
            <person name="Kuo A."/>
            <person name="Liang C."/>
            <person name="Lipzen A."/>
            <person name="Lutzoni F."/>
            <person name="Magnuson J."/>
            <person name="Mondo S."/>
            <person name="Nolan M."/>
            <person name="Ohm R."/>
            <person name="Pangilinan J."/>
            <person name="Park H.-J."/>
            <person name="Ramirez L."/>
            <person name="Alfaro M."/>
            <person name="Sun H."/>
            <person name="Tritt A."/>
            <person name="Yoshinaga Y."/>
            <person name="Zwiers L.-H."/>
            <person name="Turgeon B."/>
            <person name="Goodwin S."/>
            <person name="Spatafora J."/>
            <person name="Crous P."/>
            <person name="Grigoriev I."/>
        </authorList>
    </citation>
    <scope>NUCLEOTIDE SEQUENCE</scope>
    <source>
        <strain evidence="1">CBS 122367</strain>
    </source>
</reference>
<evidence type="ECO:0000313" key="2">
    <source>
        <dbReference type="Proteomes" id="UP000799291"/>
    </source>
</evidence>
<evidence type="ECO:0000313" key="1">
    <source>
        <dbReference type="EMBL" id="KAF2689669.1"/>
    </source>
</evidence>
<name>A0A6G1JHQ6_9PLEO</name>
<keyword evidence="2" id="KW-1185">Reference proteome</keyword>
<sequence>MLSDKYAMAETADDLKAAILKAEEAVASTPLNHSNQAMYLNSLGSMLSYRYTRTGNVDDERTAVHIFI</sequence>
<protein>
    <submittedName>
        <fullName evidence="1">Uncharacterized protein</fullName>
    </submittedName>
</protein>